<proteinExistence type="predicted"/>
<keyword evidence="2" id="KW-1185">Reference proteome</keyword>
<reference evidence="1 2" key="1">
    <citation type="submission" date="2019-07" db="EMBL/GenBank/DDBJ databases">
        <authorList>
            <person name="Huq M.A."/>
        </authorList>
    </citation>
    <scope>NUCLEOTIDE SEQUENCE [LARGE SCALE GENOMIC DNA]</scope>
    <source>
        <strain evidence="1 2">MAH-3</strain>
    </source>
</reference>
<evidence type="ECO:0008006" key="3">
    <source>
        <dbReference type="Google" id="ProtNLM"/>
    </source>
</evidence>
<dbReference type="EMBL" id="VLPL01000001">
    <property type="protein sequence ID" value="TSJ48018.1"/>
    <property type="molecule type" value="Genomic_DNA"/>
</dbReference>
<protein>
    <recommendedName>
        <fullName evidence="3">Lipocalin-like domain-containing protein</fullName>
    </recommendedName>
</protein>
<accession>A0A556N7B4</accession>
<organism evidence="1 2">
    <name type="scientific">Fluviicola chungangensis</name>
    <dbReference type="NCBI Taxonomy" id="2597671"/>
    <lineage>
        <taxon>Bacteria</taxon>
        <taxon>Pseudomonadati</taxon>
        <taxon>Bacteroidota</taxon>
        <taxon>Flavobacteriia</taxon>
        <taxon>Flavobacteriales</taxon>
        <taxon>Crocinitomicaceae</taxon>
        <taxon>Fluviicola</taxon>
    </lineage>
</organism>
<name>A0A556N7B4_9FLAO</name>
<dbReference type="PROSITE" id="PS51257">
    <property type="entry name" value="PROKAR_LIPOPROTEIN"/>
    <property type="match status" value="1"/>
</dbReference>
<sequence>MKHAFVILFSMLFLLGCSKEKQTYRSLKGEWDVLMESTHWYNGSNSSPSYTKKDHYATVEFDKKGKGKMVVPGGVDYYNGFAYPYEEETYILEAGTELIHFYSESDPTASDDLKLTWKWDKKSFVLSNGDIHYNNNSSYYSEVKFTCTKKK</sequence>
<comment type="caution">
    <text evidence="1">The sequence shown here is derived from an EMBL/GenBank/DDBJ whole genome shotgun (WGS) entry which is preliminary data.</text>
</comment>
<dbReference type="RefSeq" id="WP_144331553.1">
    <property type="nucleotide sequence ID" value="NZ_VLPL01000001.1"/>
</dbReference>
<gene>
    <name evidence="1" type="ORF">FO442_02490</name>
</gene>
<dbReference type="Proteomes" id="UP000316008">
    <property type="component" value="Unassembled WGS sequence"/>
</dbReference>
<dbReference type="AlphaFoldDB" id="A0A556N7B4"/>
<evidence type="ECO:0000313" key="2">
    <source>
        <dbReference type="Proteomes" id="UP000316008"/>
    </source>
</evidence>
<evidence type="ECO:0000313" key="1">
    <source>
        <dbReference type="EMBL" id="TSJ48018.1"/>
    </source>
</evidence>
<dbReference type="OrthoDB" id="9880573at2"/>